<feature type="region of interest" description="Disordered" evidence="1">
    <location>
        <begin position="127"/>
        <end position="152"/>
    </location>
</feature>
<dbReference type="Proteomes" id="UP000807469">
    <property type="component" value="Unassembled WGS sequence"/>
</dbReference>
<dbReference type="EMBL" id="MU155601">
    <property type="protein sequence ID" value="KAF9471930.1"/>
    <property type="molecule type" value="Genomic_DNA"/>
</dbReference>
<dbReference type="GO" id="GO:0016020">
    <property type="term" value="C:membrane"/>
    <property type="evidence" value="ECO:0007669"/>
    <property type="project" value="TreeGrafter"/>
</dbReference>
<dbReference type="OrthoDB" id="5569309at2759"/>
<dbReference type="AlphaFoldDB" id="A0A9P5YNN4"/>
<reference evidence="3" key="1">
    <citation type="submission" date="2020-11" db="EMBL/GenBank/DDBJ databases">
        <authorList>
            <consortium name="DOE Joint Genome Institute"/>
            <person name="Ahrendt S."/>
            <person name="Riley R."/>
            <person name="Andreopoulos W."/>
            <person name="Labutti K."/>
            <person name="Pangilinan J."/>
            <person name="Ruiz-Duenas F.J."/>
            <person name="Barrasa J.M."/>
            <person name="Sanchez-Garcia M."/>
            <person name="Camarero S."/>
            <person name="Miyauchi S."/>
            <person name="Serrano A."/>
            <person name="Linde D."/>
            <person name="Babiker R."/>
            <person name="Drula E."/>
            <person name="Ayuso-Fernandez I."/>
            <person name="Pacheco R."/>
            <person name="Padilla G."/>
            <person name="Ferreira P."/>
            <person name="Barriuso J."/>
            <person name="Kellner H."/>
            <person name="Castanera R."/>
            <person name="Alfaro M."/>
            <person name="Ramirez L."/>
            <person name="Pisabarro A.G."/>
            <person name="Kuo A."/>
            <person name="Tritt A."/>
            <person name="Lipzen A."/>
            <person name="He G."/>
            <person name="Yan M."/>
            <person name="Ng V."/>
            <person name="Cullen D."/>
            <person name="Martin F."/>
            <person name="Rosso M.-N."/>
            <person name="Henrissat B."/>
            <person name="Hibbett D."/>
            <person name="Martinez A.T."/>
            <person name="Grigoriev I.V."/>
        </authorList>
    </citation>
    <scope>NUCLEOTIDE SEQUENCE</scope>
    <source>
        <strain evidence="3">CIRM-BRFM 674</strain>
    </source>
</reference>
<organism evidence="3 4">
    <name type="scientific">Pholiota conissans</name>
    <dbReference type="NCBI Taxonomy" id="109636"/>
    <lineage>
        <taxon>Eukaryota</taxon>
        <taxon>Fungi</taxon>
        <taxon>Dikarya</taxon>
        <taxon>Basidiomycota</taxon>
        <taxon>Agaricomycotina</taxon>
        <taxon>Agaricomycetes</taxon>
        <taxon>Agaricomycetidae</taxon>
        <taxon>Agaricales</taxon>
        <taxon>Agaricineae</taxon>
        <taxon>Strophariaceae</taxon>
        <taxon>Pholiota</taxon>
    </lineage>
</organism>
<gene>
    <name evidence="3" type="ORF">BDN70DRAFT_887571</name>
</gene>
<feature type="domain" description="SAP" evidence="2">
    <location>
        <begin position="51"/>
        <end position="85"/>
    </location>
</feature>
<dbReference type="PANTHER" id="PTHR41807">
    <property type="entry name" value="GLUTATHIONE TRANSFERASE 3"/>
    <property type="match status" value="1"/>
</dbReference>
<protein>
    <recommendedName>
        <fullName evidence="2">SAP domain-containing protein</fullName>
    </recommendedName>
</protein>
<dbReference type="PANTHER" id="PTHR41807:SF1">
    <property type="entry name" value="GLUTATHIONE TRANSFERASE 3"/>
    <property type="match status" value="1"/>
</dbReference>
<accession>A0A9P5YNN4</accession>
<name>A0A9P5YNN4_9AGAR</name>
<dbReference type="SMART" id="SM00513">
    <property type="entry name" value="SAP"/>
    <property type="match status" value="1"/>
</dbReference>
<proteinExistence type="predicted"/>
<sequence>MAINGNGRRRWQMVTGRGHVAGASTAHNNLERFVDFSLPPIMAPVAYSGALPPKKKSELQEIASALRLSDQGTKDELQARIKKHLDANQDALEDDPAFAGLFGRRRRSVQPQSAPAVASSGRFALSATSDPFEKPKSSSSRRALDAIKEDTATPSKDLRDVSMFLKNPLISPAESTPVQSPRQSLIDPTTPSSLPPLPPSAPASPTKIIVDHLPNVADVRAAVESKQQQVLQNGNELLVALRAFLSNSRNIWSVTSVFELFYILSVTIPWKGLQVPVGSGFTVPYPPLSVFQSGAFWQVLLQWAIPSMILPTFVGCLISFSPALPSTPAPTPAPAAPVAPLDPLTAAIVRLAAQTAYPYTNIGARVGVVNLDVLGSQWRVLSASVGLAFAFAEAILGTPQVVAKTLVRERRSLLQLEQHEREATPVRRALMPAGEE</sequence>
<dbReference type="Pfam" id="PF02037">
    <property type="entry name" value="SAP"/>
    <property type="match status" value="1"/>
</dbReference>
<evidence type="ECO:0000313" key="3">
    <source>
        <dbReference type="EMBL" id="KAF9471930.1"/>
    </source>
</evidence>
<feature type="compositionally biased region" description="Polar residues" evidence="1">
    <location>
        <begin position="173"/>
        <end position="187"/>
    </location>
</feature>
<keyword evidence="4" id="KW-1185">Reference proteome</keyword>
<dbReference type="InterPro" id="IPR003034">
    <property type="entry name" value="SAP_dom"/>
</dbReference>
<evidence type="ECO:0000259" key="2">
    <source>
        <dbReference type="SMART" id="SM00513"/>
    </source>
</evidence>
<dbReference type="InterPro" id="IPR038872">
    <property type="entry name" value="Put_GTT3"/>
</dbReference>
<comment type="caution">
    <text evidence="3">The sequence shown here is derived from an EMBL/GenBank/DDBJ whole genome shotgun (WGS) entry which is preliminary data.</text>
</comment>
<feature type="region of interest" description="Disordered" evidence="1">
    <location>
        <begin position="170"/>
        <end position="201"/>
    </location>
</feature>
<feature type="compositionally biased region" description="Basic and acidic residues" evidence="1">
    <location>
        <begin position="131"/>
        <end position="152"/>
    </location>
</feature>
<evidence type="ECO:0000256" key="1">
    <source>
        <dbReference type="SAM" id="MobiDB-lite"/>
    </source>
</evidence>
<evidence type="ECO:0000313" key="4">
    <source>
        <dbReference type="Proteomes" id="UP000807469"/>
    </source>
</evidence>